<organism evidence="2 3">
    <name type="scientific">Aldrovandia affinis</name>
    <dbReference type="NCBI Taxonomy" id="143900"/>
    <lineage>
        <taxon>Eukaryota</taxon>
        <taxon>Metazoa</taxon>
        <taxon>Chordata</taxon>
        <taxon>Craniata</taxon>
        <taxon>Vertebrata</taxon>
        <taxon>Euteleostomi</taxon>
        <taxon>Actinopterygii</taxon>
        <taxon>Neopterygii</taxon>
        <taxon>Teleostei</taxon>
        <taxon>Notacanthiformes</taxon>
        <taxon>Halosauridae</taxon>
        <taxon>Aldrovandia</taxon>
    </lineage>
</organism>
<sequence length="104" mass="11677">MVPNKYEKKSFKSRTNKTKVGSIGSTQPVTESPKMAAIDCHYRLRDDLPRTARPDEPLERAAFPRRRRDLQSAVGRLTALVALRESQVPPPAAFSPAEHHLTEV</sequence>
<evidence type="ECO:0000313" key="3">
    <source>
        <dbReference type="Proteomes" id="UP001221898"/>
    </source>
</evidence>
<evidence type="ECO:0000313" key="2">
    <source>
        <dbReference type="EMBL" id="KAJ8407322.1"/>
    </source>
</evidence>
<dbReference type="AlphaFoldDB" id="A0AAD7WS75"/>
<protein>
    <submittedName>
        <fullName evidence="2">Uncharacterized protein</fullName>
    </submittedName>
</protein>
<feature type="region of interest" description="Disordered" evidence="1">
    <location>
        <begin position="1"/>
        <end position="34"/>
    </location>
</feature>
<name>A0AAD7WS75_9TELE</name>
<gene>
    <name evidence="2" type="ORF">AAFF_G00278960</name>
</gene>
<keyword evidence="3" id="KW-1185">Reference proteome</keyword>
<feature type="compositionally biased region" description="Basic and acidic residues" evidence="1">
    <location>
        <begin position="1"/>
        <end position="10"/>
    </location>
</feature>
<reference evidence="2" key="1">
    <citation type="journal article" date="2023" name="Science">
        <title>Genome structures resolve the early diversification of teleost fishes.</title>
        <authorList>
            <person name="Parey E."/>
            <person name="Louis A."/>
            <person name="Montfort J."/>
            <person name="Bouchez O."/>
            <person name="Roques C."/>
            <person name="Iampietro C."/>
            <person name="Lluch J."/>
            <person name="Castinel A."/>
            <person name="Donnadieu C."/>
            <person name="Desvignes T."/>
            <person name="Floi Bucao C."/>
            <person name="Jouanno E."/>
            <person name="Wen M."/>
            <person name="Mejri S."/>
            <person name="Dirks R."/>
            <person name="Jansen H."/>
            <person name="Henkel C."/>
            <person name="Chen W.J."/>
            <person name="Zahm M."/>
            <person name="Cabau C."/>
            <person name="Klopp C."/>
            <person name="Thompson A.W."/>
            <person name="Robinson-Rechavi M."/>
            <person name="Braasch I."/>
            <person name="Lecointre G."/>
            <person name="Bobe J."/>
            <person name="Postlethwait J.H."/>
            <person name="Berthelot C."/>
            <person name="Roest Crollius H."/>
            <person name="Guiguen Y."/>
        </authorList>
    </citation>
    <scope>NUCLEOTIDE SEQUENCE</scope>
    <source>
        <strain evidence="2">NC1722</strain>
    </source>
</reference>
<comment type="caution">
    <text evidence="2">The sequence shown here is derived from an EMBL/GenBank/DDBJ whole genome shotgun (WGS) entry which is preliminary data.</text>
</comment>
<evidence type="ECO:0000256" key="1">
    <source>
        <dbReference type="SAM" id="MobiDB-lite"/>
    </source>
</evidence>
<proteinExistence type="predicted"/>
<accession>A0AAD7WS75</accession>
<dbReference type="EMBL" id="JAINUG010000039">
    <property type="protein sequence ID" value="KAJ8407322.1"/>
    <property type="molecule type" value="Genomic_DNA"/>
</dbReference>
<dbReference type="Proteomes" id="UP001221898">
    <property type="component" value="Unassembled WGS sequence"/>
</dbReference>